<dbReference type="Gene3D" id="1.20.1420.60">
    <property type="match status" value="1"/>
</dbReference>
<dbReference type="KEGG" id="sami:SAMIE_1034160"/>
<accession>A0A494WG67</accession>
<protein>
    <submittedName>
        <fullName evidence="2">DUF4375 domain-containing protein</fullName>
    </submittedName>
</protein>
<dbReference type="InterPro" id="IPR025402">
    <property type="entry name" value="DMP19_C"/>
</dbReference>
<gene>
    <name evidence="2" type="ORF">SAMIE_1034160</name>
</gene>
<proteinExistence type="predicted"/>
<evidence type="ECO:0000313" key="2">
    <source>
        <dbReference type="EMBL" id="BBD99915.1"/>
    </source>
</evidence>
<reference evidence="2 3" key="1">
    <citation type="submission" date="2018-05" db="EMBL/GenBank/DDBJ databases">
        <title>Complete Genome Sequence of the Nonylphenol-Degrading Bacterium Sphingobium amiense DSM 16289T.</title>
        <authorList>
            <person name="Ootsuka M."/>
            <person name="Nishizawa T."/>
            <person name="Ohta H."/>
        </authorList>
    </citation>
    <scope>NUCLEOTIDE SEQUENCE [LARGE SCALE GENOMIC DNA]</scope>
    <source>
        <strain evidence="2 3">DSM 16289</strain>
    </source>
</reference>
<dbReference type="Proteomes" id="UP000279959">
    <property type="component" value="Chromosome"/>
</dbReference>
<evidence type="ECO:0000313" key="3">
    <source>
        <dbReference type="Proteomes" id="UP000279959"/>
    </source>
</evidence>
<keyword evidence="3" id="KW-1185">Reference proteome</keyword>
<dbReference type="EMBL" id="AP018664">
    <property type="protein sequence ID" value="BBD99915.1"/>
    <property type="molecule type" value="Genomic_DNA"/>
</dbReference>
<feature type="domain" description="DNA mimic protein DMP19 C-terminal" evidence="1">
    <location>
        <begin position="54"/>
        <end position="118"/>
    </location>
</feature>
<dbReference type="Pfam" id="PF14300">
    <property type="entry name" value="DMP19"/>
    <property type="match status" value="1"/>
</dbReference>
<evidence type="ECO:0000259" key="1">
    <source>
        <dbReference type="Pfam" id="PF14300"/>
    </source>
</evidence>
<dbReference type="AlphaFoldDB" id="A0A494WG67"/>
<dbReference type="RefSeq" id="WP_066696206.1">
    <property type="nucleotide sequence ID" value="NZ_AP018664.1"/>
</dbReference>
<name>A0A494WG67_9SPHN</name>
<organism evidence="2 3">
    <name type="scientific">Sphingobium amiense</name>
    <dbReference type="NCBI Taxonomy" id="135719"/>
    <lineage>
        <taxon>Bacteria</taxon>
        <taxon>Pseudomonadati</taxon>
        <taxon>Pseudomonadota</taxon>
        <taxon>Alphaproteobacteria</taxon>
        <taxon>Sphingomonadales</taxon>
        <taxon>Sphingomonadaceae</taxon>
        <taxon>Sphingobium</taxon>
    </lineage>
</organism>
<sequence length="240" mass="27615">MIDTRPIMTDIEFNQASTETHANWWMTGETLIHVTSVMSIEGWNSYGHSGHMLLTPAQRTLMMWSDIVGQVQNGGFIQFCDNYADFLHLAVDAVRALQWPELNKRFCAAMAEQASDAAAPVRQQPVPLASDPKEWAASRTRVIRLLARRGKRWWQPTSARRMAVIEAFNNEWQLQMKYIMAVSNGELAAGGERYFEFVHPPSVEAKSFDNWFYTTETKADSARYVLSYIRQHRDELHRTN</sequence>